<sequence length="158" mass="17607">MGRTKGKHINNTGALLSENDVPPTPADPPMDKLDVILKDIRVSRLAIEQRLGSITTELSILKDDHRKLVDRVKRRESDVAALVPGQKDSESVIQKLQKQVETLQERIGDAKGRSHRNNIRIIGLLEGTKGLDATQYVETWLRAIANTGLSAYFTTYHA</sequence>
<evidence type="ECO:0000313" key="3">
    <source>
        <dbReference type="EMBL" id="KAJ1154305.1"/>
    </source>
</evidence>
<evidence type="ECO:0000256" key="2">
    <source>
        <dbReference type="SAM" id="MobiDB-lite"/>
    </source>
</evidence>
<dbReference type="EMBL" id="JANPWB010000009">
    <property type="protein sequence ID" value="KAJ1154305.1"/>
    <property type="molecule type" value="Genomic_DNA"/>
</dbReference>
<feature type="region of interest" description="Disordered" evidence="2">
    <location>
        <begin position="1"/>
        <end position="26"/>
    </location>
</feature>
<dbReference type="AlphaFoldDB" id="A0AAV7RQJ7"/>
<keyword evidence="1" id="KW-0175">Coiled coil</keyword>
<organism evidence="3 4">
    <name type="scientific">Pleurodeles waltl</name>
    <name type="common">Iberian ribbed newt</name>
    <dbReference type="NCBI Taxonomy" id="8319"/>
    <lineage>
        <taxon>Eukaryota</taxon>
        <taxon>Metazoa</taxon>
        <taxon>Chordata</taxon>
        <taxon>Craniata</taxon>
        <taxon>Vertebrata</taxon>
        <taxon>Euteleostomi</taxon>
        <taxon>Amphibia</taxon>
        <taxon>Batrachia</taxon>
        <taxon>Caudata</taxon>
        <taxon>Salamandroidea</taxon>
        <taxon>Salamandridae</taxon>
        <taxon>Pleurodelinae</taxon>
        <taxon>Pleurodeles</taxon>
    </lineage>
</organism>
<evidence type="ECO:0000256" key="1">
    <source>
        <dbReference type="SAM" id="Coils"/>
    </source>
</evidence>
<proteinExistence type="predicted"/>
<protein>
    <submittedName>
        <fullName evidence="3">Uncharacterized protein</fullName>
    </submittedName>
</protein>
<accession>A0AAV7RQJ7</accession>
<feature type="coiled-coil region" evidence="1">
    <location>
        <begin position="86"/>
        <end position="113"/>
    </location>
</feature>
<keyword evidence="4" id="KW-1185">Reference proteome</keyword>
<reference evidence="3" key="1">
    <citation type="journal article" date="2022" name="bioRxiv">
        <title>Sequencing and chromosome-scale assembly of the giantPleurodeles waltlgenome.</title>
        <authorList>
            <person name="Brown T."/>
            <person name="Elewa A."/>
            <person name="Iarovenko S."/>
            <person name="Subramanian E."/>
            <person name="Araus A.J."/>
            <person name="Petzold A."/>
            <person name="Susuki M."/>
            <person name="Suzuki K.-i.T."/>
            <person name="Hayashi T."/>
            <person name="Toyoda A."/>
            <person name="Oliveira C."/>
            <person name="Osipova E."/>
            <person name="Leigh N.D."/>
            <person name="Simon A."/>
            <person name="Yun M.H."/>
        </authorList>
    </citation>
    <scope>NUCLEOTIDE SEQUENCE</scope>
    <source>
        <strain evidence="3">20211129_DDA</strain>
        <tissue evidence="3">Liver</tissue>
    </source>
</reference>
<gene>
    <name evidence="3" type="ORF">NDU88_007058</name>
</gene>
<evidence type="ECO:0000313" key="4">
    <source>
        <dbReference type="Proteomes" id="UP001066276"/>
    </source>
</evidence>
<comment type="caution">
    <text evidence="3">The sequence shown here is derived from an EMBL/GenBank/DDBJ whole genome shotgun (WGS) entry which is preliminary data.</text>
</comment>
<dbReference type="Proteomes" id="UP001066276">
    <property type="component" value="Chromosome 5"/>
</dbReference>
<name>A0AAV7RQJ7_PLEWA</name>